<gene>
    <name evidence="3" type="ORF">CQA58_06865</name>
</gene>
<evidence type="ECO:0000313" key="3">
    <source>
        <dbReference type="EMBL" id="RDU69757.1"/>
    </source>
</evidence>
<reference evidence="3 4" key="1">
    <citation type="submission" date="2018-04" db="EMBL/GenBank/DDBJ databases">
        <title>Novel Campyloabacter and Helicobacter Species and Strains.</title>
        <authorList>
            <person name="Mannion A.J."/>
            <person name="Shen Z."/>
            <person name="Fox J.G."/>
        </authorList>
    </citation>
    <scope>NUCLEOTIDE SEQUENCE [LARGE SCALE GENOMIC DNA]</scope>
    <source>
        <strain evidence="3 4">MIT 04-9366</strain>
    </source>
</reference>
<dbReference type="InterPro" id="IPR055131">
    <property type="entry name" value="Cj1289-like_C"/>
</dbReference>
<dbReference type="InterPro" id="IPR046357">
    <property type="entry name" value="PPIase_dom_sf"/>
</dbReference>
<dbReference type="PANTHER" id="PTHR47637">
    <property type="entry name" value="CHAPERONE SURA"/>
    <property type="match status" value="1"/>
</dbReference>
<dbReference type="Proteomes" id="UP000257045">
    <property type="component" value="Unassembled WGS sequence"/>
</dbReference>
<dbReference type="InterPro" id="IPR027304">
    <property type="entry name" value="Trigger_fact/SurA_dom_sf"/>
</dbReference>
<dbReference type="PANTHER" id="PTHR47637:SF1">
    <property type="entry name" value="CHAPERONE SURA"/>
    <property type="match status" value="1"/>
</dbReference>
<dbReference type="SUPFAM" id="SSF109998">
    <property type="entry name" value="Triger factor/SurA peptide-binding domain-like"/>
    <property type="match status" value="1"/>
</dbReference>
<dbReference type="AlphaFoldDB" id="A0A3D8IWU9"/>
<name>A0A3D8IWU9_9HELI</name>
<keyword evidence="1" id="KW-0732">Signal</keyword>
<dbReference type="Gene3D" id="3.10.50.40">
    <property type="match status" value="1"/>
</dbReference>
<evidence type="ECO:0000256" key="1">
    <source>
        <dbReference type="ARBA" id="ARBA00022729"/>
    </source>
</evidence>
<evidence type="ECO:0000259" key="2">
    <source>
        <dbReference type="Pfam" id="PF22506"/>
    </source>
</evidence>
<proteinExistence type="predicted"/>
<evidence type="ECO:0000313" key="4">
    <source>
        <dbReference type="Proteomes" id="UP000257045"/>
    </source>
</evidence>
<dbReference type="GO" id="GO:0003755">
    <property type="term" value="F:peptidyl-prolyl cis-trans isomerase activity"/>
    <property type="evidence" value="ECO:0007669"/>
    <property type="project" value="InterPro"/>
</dbReference>
<dbReference type="EMBL" id="NXLV01000014">
    <property type="protein sequence ID" value="RDU69757.1"/>
    <property type="molecule type" value="Genomic_DNA"/>
</dbReference>
<dbReference type="InterPro" id="IPR050280">
    <property type="entry name" value="OMP_Chaperone_SurA"/>
</dbReference>
<comment type="caution">
    <text evidence="3">The sequence shown here is derived from an EMBL/GenBank/DDBJ whole genome shotgun (WGS) entry which is preliminary data.</text>
</comment>
<keyword evidence="4" id="KW-1185">Reference proteome</keyword>
<sequence>MIKIFTKREMMKKIFCLGAFFVFLVAQNVVDGIAFKVNNYPVTLYELQSLEQTQKLSPKQAKEQLILKVIKMQEIERLQIIADETMIDQQIQAAATMKGISRDEFVANMIGSGYSYEELRAFYKEYIQNELLTQRILSTNLKIVDEKELKKFYDTHQKDFTLPKEVVVIQYASNNEKLLAQAMNSPLMQIRGVEKREEKIALGNINPQIAQLFADTPKGEFTQILNNGGAVLAFYIKDKIGSTTLPYEQIKPMIMQKIVYERKDLILKEYFERLVSSAIITNVRN</sequence>
<dbReference type="Pfam" id="PF22506">
    <property type="entry name" value="Cj1289-like_C"/>
    <property type="match status" value="1"/>
</dbReference>
<dbReference type="Gene3D" id="1.10.4030.10">
    <property type="entry name" value="Porin chaperone SurA, peptide-binding domain"/>
    <property type="match status" value="1"/>
</dbReference>
<feature type="domain" description="Cj1289-like C-terminal" evidence="2">
    <location>
        <begin position="147"/>
        <end position="239"/>
    </location>
</feature>
<organism evidence="3 4">
    <name type="scientific">Helicobacter brantae</name>
    <dbReference type="NCBI Taxonomy" id="375927"/>
    <lineage>
        <taxon>Bacteria</taxon>
        <taxon>Pseudomonadati</taxon>
        <taxon>Campylobacterota</taxon>
        <taxon>Epsilonproteobacteria</taxon>
        <taxon>Campylobacterales</taxon>
        <taxon>Helicobacteraceae</taxon>
        <taxon>Helicobacter</taxon>
    </lineage>
</organism>
<protein>
    <recommendedName>
        <fullName evidence="2">Cj1289-like C-terminal domain-containing protein</fullName>
    </recommendedName>
</protein>
<accession>A0A3D8IWU9</accession>